<dbReference type="GO" id="GO:0045254">
    <property type="term" value="C:pyruvate dehydrogenase complex"/>
    <property type="evidence" value="ECO:0007669"/>
    <property type="project" value="InterPro"/>
</dbReference>
<protein>
    <recommendedName>
        <fullName evidence="3">Lipoyl-binding domain-containing protein</fullName>
    </recommendedName>
</protein>
<keyword evidence="2" id="KW-0812">Transmembrane</keyword>
<dbReference type="EMBL" id="JAAALK010000287">
    <property type="protein sequence ID" value="KAG8060994.1"/>
    <property type="molecule type" value="Genomic_DNA"/>
</dbReference>
<dbReference type="InterPro" id="IPR045257">
    <property type="entry name" value="E2/Pdx1"/>
</dbReference>
<dbReference type="InterPro" id="IPR003016">
    <property type="entry name" value="2-oxoA_DH_lipoyl-BS"/>
</dbReference>
<evidence type="ECO:0000256" key="2">
    <source>
        <dbReference type="SAM" id="Phobius"/>
    </source>
</evidence>
<keyword evidence="2" id="KW-0472">Membrane</keyword>
<evidence type="ECO:0000256" key="1">
    <source>
        <dbReference type="ARBA" id="ARBA00022946"/>
    </source>
</evidence>
<feature type="domain" description="Lipoyl-binding" evidence="3">
    <location>
        <begin position="7"/>
        <end position="82"/>
    </location>
</feature>
<evidence type="ECO:0000259" key="3">
    <source>
        <dbReference type="PROSITE" id="PS50968"/>
    </source>
</evidence>
<dbReference type="Pfam" id="PF00364">
    <property type="entry name" value="Biotin_lipoyl"/>
    <property type="match status" value="1"/>
</dbReference>
<comment type="caution">
    <text evidence="4">The sequence shown here is derived from an EMBL/GenBank/DDBJ whole genome shotgun (WGS) entry which is preliminary data.</text>
</comment>
<proteinExistence type="predicted"/>
<feature type="transmembrane region" description="Helical" evidence="2">
    <location>
        <begin position="60"/>
        <end position="82"/>
    </location>
</feature>
<evidence type="ECO:0000313" key="5">
    <source>
        <dbReference type="Proteomes" id="UP000729402"/>
    </source>
</evidence>
<keyword evidence="1" id="KW-0809">Transit peptide</keyword>
<reference evidence="4" key="1">
    <citation type="journal article" date="2021" name="bioRxiv">
        <title>Whole Genome Assembly and Annotation of Northern Wild Rice, Zizania palustris L., Supports a Whole Genome Duplication in the Zizania Genus.</title>
        <authorList>
            <person name="Haas M."/>
            <person name="Kono T."/>
            <person name="Macchietto M."/>
            <person name="Millas R."/>
            <person name="McGilp L."/>
            <person name="Shao M."/>
            <person name="Duquette J."/>
            <person name="Hirsch C.N."/>
            <person name="Kimball J."/>
        </authorList>
    </citation>
    <scope>NUCLEOTIDE SEQUENCE</scope>
    <source>
        <tissue evidence="4">Fresh leaf tissue</tissue>
    </source>
</reference>
<dbReference type="GO" id="GO:0009534">
    <property type="term" value="C:chloroplast thylakoid"/>
    <property type="evidence" value="ECO:0007669"/>
    <property type="project" value="TreeGrafter"/>
</dbReference>
<dbReference type="CDD" id="cd06849">
    <property type="entry name" value="lipoyl_domain"/>
    <property type="match status" value="1"/>
</dbReference>
<dbReference type="PROSITE" id="PS00189">
    <property type="entry name" value="LIPOYL"/>
    <property type="match status" value="1"/>
</dbReference>
<dbReference type="PANTHER" id="PTHR23151">
    <property type="entry name" value="DIHYDROLIPOAMIDE ACETYL/SUCCINYL-TRANSFERASE-RELATED"/>
    <property type="match status" value="1"/>
</dbReference>
<keyword evidence="2" id="KW-1133">Transmembrane helix</keyword>
<dbReference type="GO" id="GO:0004742">
    <property type="term" value="F:dihydrolipoyllysine-residue acetyltransferase activity"/>
    <property type="evidence" value="ECO:0007669"/>
    <property type="project" value="TreeGrafter"/>
</dbReference>
<dbReference type="Proteomes" id="UP000729402">
    <property type="component" value="Unassembled WGS sequence"/>
</dbReference>
<organism evidence="4 5">
    <name type="scientific">Zizania palustris</name>
    <name type="common">Northern wild rice</name>
    <dbReference type="NCBI Taxonomy" id="103762"/>
    <lineage>
        <taxon>Eukaryota</taxon>
        <taxon>Viridiplantae</taxon>
        <taxon>Streptophyta</taxon>
        <taxon>Embryophyta</taxon>
        <taxon>Tracheophyta</taxon>
        <taxon>Spermatophyta</taxon>
        <taxon>Magnoliopsida</taxon>
        <taxon>Liliopsida</taxon>
        <taxon>Poales</taxon>
        <taxon>Poaceae</taxon>
        <taxon>BOP clade</taxon>
        <taxon>Oryzoideae</taxon>
        <taxon>Oryzeae</taxon>
        <taxon>Zizaniinae</taxon>
        <taxon>Zizania</taxon>
    </lineage>
</organism>
<name>A0A8J5VWX6_ZIZPA</name>
<keyword evidence="5" id="KW-1185">Reference proteome</keyword>
<reference evidence="4" key="2">
    <citation type="submission" date="2021-02" db="EMBL/GenBank/DDBJ databases">
        <authorList>
            <person name="Kimball J.A."/>
            <person name="Haas M.W."/>
            <person name="Macchietto M."/>
            <person name="Kono T."/>
            <person name="Duquette J."/>
            <person name="Shao M."/>
        </authorList>
    </citation>
    <scope>NUCLEOTIDE SEQUENCE</scope>
    <source>
        <tissue evidence="4">Fresh leaf tissue</tissue>
    </source>
</reference>
<dbReference type="GO" id="GO:0006086">
    <property type="term" value="P:pyruvate decarboxylation to acetyl-CoA"/>
    <property type="evidence" value="ECO:0007669"/>
    <property type="project" value="InterPro"/>
</dbReference>
<dbReference type="AlphaFoldDB" id="A0A8J5VWX6"/>
<sequence>MVVCAKIREIFLPALSSIMIEGKIVSWTVVEGDRLNKGDAMVVIEFDKTDMDVEMFHDGIMAAVLVAAGEFALVGAPITLLAESKEDVQSALAKAQELSKGQPQ</sequence>
<dbReference type="OrthoDB" id="689108at2759"/>
<accession>A0A8J5VWX6</accession>
<evidence type="ECO:0000313" key="4">
    <source>
        <dbReference type="EMBL" id="KAG8060994.1"/>
    </source>
</evidence>
<dbReference type="InterPro" id="IPR000089">
    <property type="entry name" value="Biotin_lipoyl"/>
</dbReference>
<gene>
    <name evidence="4" type="ORF">GUJ93_ZPchr0002g23757</name>
</gene>
<dbReference type="PANTHER" id="PTHR23151:SF83">
    <property type="entry name" value="DIHYDROLIPOYLLYSINE-RESIDUE ACETYLTRANSFERASE COMPONENT 4 OF PYRUVATE DEHYDROGENASE COMPLEX, CHLOROPLASTIC"/>
    <property type="match status" value="1"/>
</dbReference>
<dbReference type="GO" id="GO:0009941">
    <property type="term" value="C:chloroplast envelope"/>
    <property type="evidence" value="ECO:0007669"/>
    <property type="project" value="TreeGrafter"/>
</dbReference>
<dbReference type="PROSITE" id="PS50968">
    <property type="entry name" value="BIOTINYL_LIPOYL"/>
    <property type="match status" value="1"/>
</dbReference>